<dbReference type="Gene3D" id="3.50.20.20">
    <property type="entry name" value="Janus/Ocnus"/>
    <property type="match status" value="1"/>
</dbReference>
<dbReference type="EMBL" id="JAHXZJ010000002">
    <property type="protein sequence ID" value="KAH0564392.1"/>
    <property type="molecule type" value="Genomic_DNA"/>
</dbReference>
<evidence type="ECO:0000313" key="5">
    <source>
        <dbReference type="EMBL" id="KAH0564392.1"/>
    </source>
</evidence>
<dbReference type="PANTHER" id="PTHR12258">
    <property type="entry name" value="JANUS-A/JANUS-B"/>
    <property type="match status" value="1"/>
</dbReference>
<reference evidence="5 6" key="1">
    <citation type="journal article" date="2021" name="J. Hered.">
        <title>A chromosome-level genome assembly of the parasitoid wasp, Cotesia glomerata (Hymenoptera: Braconidae).</title>
        <authorList>
            <person name="Pinto B.J."/>
            <person name="Weis J.J."/>
            <person name="Gamble T."/>
            <person name="Ode P.J."/>
            <person name="Paul R."/>
            <person name="Zaspel J.M."/>
        </authorList>
    </citation>
    <scope>NUCLEOTIDE SEQUENCE [LARGE SCALE GENOMIC DNA]</scope>
    <source>
        <strain evidence="5">CgM1</strain>
    </source>
</reference>
<comment type="function">
    <text evidence="1">JanA and janB regulate somatic sex differentiation.</text>
</comment>
<dbReference type="GO" id="GO:0030154">
    <property type="term" value="P:cell differentiation"/>
    <property type="evidence" value="ECO:0007669"/>
    <property type="project" value="UniProtKB-KW"/>
</dbReference>
<sequence>MKKCGPGLDTECVGGGRINHNAEGKTIKVYGYSQGFGKADHTIAVGLLKKKYPDYTITCMNSANNFLYHINKLSNSRAYSDLKSKSKTLSEIYKTKPQQFGSPTPKISVDPGAFANELINYALPKCAPPKLIPPDPCPFSISTPINSSEKKYENFHEKFFLTTNLPKPPSPPVILCPCPPPPKLPSDCPRVSKIATNSLQDSKPDFPNARPNYRLSKFWKSK</sequence>
<dbReference type="InterPro" id="IPR038596">
    <property type="entry name" value="Janus_sf"/>
</dbReference>
<dbReference type="InterPro" id="IPR007702">
    <property type="entry name" value="Janus"/>
</dbReference>
<evidence type="ECO:0000256" key="2">
    <source>
        <dbReference type="ARBA" id="ARBA00010971"/>
    </source>
</evidence>
<dbReference type="PANTHER" id="PTHR12258:SF5">
    <property type="entry name" value="BCDNA.GH02250-RELATED"/>
    <property type="match status" value="1"/>
</dbReference>
<gene>
    <name evidence="5" type="ORF">KQX54_011848</name>
</gene>
<evidence type="ECO:0000313" key="6">
    <source>
        <dbReference type="Proteomes" id="UP000826195"/>
    </source>
</evidence>
<dbReference type="GO" id="GO:0005829">
    <property type="term" value="C:cytosol"/>
    <property type="evidence" value="ECO:0007669"/>
    <property type="project" value="TreeGrafter"/>
</dbReference>
<protein>
    <submittedName>
        <fullName evidence="5">Uncharacterized protein</fullName>
    </submittedName>
</protein>
<evidence type="ECO:0000256" key="4">
    <source>
        <dbReference type="ARBA" id="ARBA00022928"/>
    </source>
</evidence>
<comment type="caution">
    <text evidence="5">The sequence shown here is derived from an EMBL/GenBank/DDBJ whole genome shotgun (WGS) entry which is preliminary data.</text>
</comment>
<keyword evidence="6" id="KW-1185">Reference proteome</keyword>
<accession>A0AAV7IMV3</accession>
<dbReference type="Pfam" id="PF05005">
    <property type="entry name" value="Ocnus"/>
    <property type="match status" value="1"/>
</dbReference>
<dbReference type="GO" id="GO:0101006">
    <property type="term" value="F:protein histidine phosphatase activity"/>
    <property type="evidence" value="ECO:0007669"/>
    <property type="project" value="TreeGrafter"/>
</dbReference>
<dbReference type="SUPFAM" id="SSF143724">
    <property type="entry name" value="PHP14-like"/>
    <property type="match status" value="1"/>
</dbReference>
<keyword evidence="3" id="KW-0221">Differentiation</keyword>
<evidence type="ECO:0000256" key="1">
    <source>
        <dbReference type="ARBA" id="ARBA00002508"/>
    </source>
</evidence>
<evidence type="ECO:0000256" key="3">
    <source>
        <dbReference type="ARBA" id="ARBA00022782"/>
    </source>
</evidence>
<proteinExistence type="inferred from homology"/>
<dbReference type="Proteomes" id="UP000826195">
    <property type="component" value="Unassembled WGS sequence"/>
</dbReference>
<dbReference type="GO" id="GO:0007548">
    <property type="term" value="P:sex differentiation"/>
    <property type="evidence" value="ECO:0007669"/>
    <property type="project" value="UniProtKB-KW"/>
</dbReference>
<organism evidence="5 6">
    <name type="scientific">Cotesia glomerata</name>
    <name type="common">Lepidopteran parasitic wasp</name>
    <name type="synonym">Apanteles glomeratus</name>
    <dbReference type="NCBI Taxonomy" id="32391"/>
    <lineage>
        <taxon>Eukaryota</taxon>
        <taxon>Metazoa</taxon>
        <taxon>Ecdysozoa</taxon>
        <taxon>Arthropoda</taxon>
        <taxon>Hexapoda</taxon>
        <taxon>Insecta</taxon>
        <taxon>Pterygota</taxon>
        <taxon>Neoptera</taxon>
        <taxon>Endopterygota</taxon>
        <taxon>Hymenoptera</taxon>
        <taxon>Apocrita</taxon>
        <taxon>Ichneumonoidea</taxon>
        <taxon>Braconidae</taxon>
        <taxon>Microgastrinae</taxon>
        <taxon>Cotesia</taxon>
    </lineage>
</organism>
<comment type="similarity">
    <text evidence="2">Belongs to the janus family.</text>
</comment>
<name>A0AAV7IMV3_COTGL</name>
<dbReference type="AlphaFoldDB" id="A0AAV7IMV3"/>
<keyword evidence="4" id="KW-0726">Sexual differentiation</keyword>